<evidence type="ECO:0000256" key="1">
    <source>
        <dbReference type="SAM" id="MobiDB-lite"/>
    </source>
</evidence>
<dbReference type="EMBL" id="BMAO01029297">
    <property type="protein sequence ID" value="GFR30739.1"/>
    <property type="molecule type" value="Genomic_DNA"/>
</dbReference>
<feature type="compositionally biased region" description="Low complexity" evidence="1">
    <location>
        <begin position="7"/>
        <end position="20"/>
    </location>
</feature>
<dbReference type="InterPro" id="IPR008042">
    <property type="entry name" value="Retrotrans_Pao"/>
</dbReference>
<accession>A0A8X6IYD4</accession>
<organism evidence="2 3">
    <name type="scientific">Trichonephila clavata</name>
    <name type="common">Joro spider</name>
    <name type="synonym">Nephila clavata</name>
    <dbReference type="NCBI Taxonomy" id="2740835"/>
    <lineage>
        <taxon>Eukaryota</taxon>
        <taxon>Metazoa</taxon>
        <taxon>Ecdysozoa</taxon>
        <taxon>Arthropoda</taxon>
        <taxon>Chelicerata</taxon>
        <taxon>Arachnida</taxon>
        <taxon>Araneae</taxon>
        <taxon>Araneomorphae</taxon>
        <taxon>Entelegynae</taxon>
        <taxon>Araneoidea</taxon>
        <taxon>Nephilidae</taxon>
        <taxon>Trichonephila</taxon>
    </lineage>
</organism>
<protein>
    <submittedName>
        <fullName evidence="2">Uncharacterized protein</fullName>
    </submittedName>
</protein>
<keyword evidence="3" id="KW-1185">Reference proteome</keyword>
<sequence length="216" mass="24111">MVLHKWSSNSPELLNSSSSPDVEHSFSAESELSVKTLGISWKPLQDCFVFKVSILNSSEVAYGAVVYLQCFYQTDRAKVTILASKSHVAPIRVISIPRQELCACVLLAQLAQKIRSGIKLEISDIVLHTDSTITLAWLKAPANQLKTFIANRVSKIDGKVIKETPSDTWQTEKITVGSDAEENIDNENYIKNMEENPSLLQKPSFESILEEQMPEE</sequence>
<dbReference type="PANTHER" id="PTHR47331">
    <property type="entry name" value="PHD-TYPE DOMAIN-CONTAINING PROTEIN"/>
    <property type="match status" value="1"/>
</dbReference>
<gene>
    <name evidence="2" type="primary">AVEN_190408_1</name>
    <name evidence="2" type="ORF">TNCT_288381</name>
</gene>
<reference evidence="2" key="1">
    <citation type="submission" date="2020-07" db="EMBL/GenBank/DDBJ databases">
        <title>Multicomponent nature underlies the extraordinary mechanical properties of spider dragline silk.</title>
        <authorList>
            <person name="Kono N."/>
            <person name="Nakamura H."/>
            <person name="Mori M."/>
            <person name="Yoshida Y."/>
            <person name="Ohtoshi R."/>
            <person name="Malay A.D."/>
            <person name="Moran D.A.P."/>
            <person name="Tomita M."/>
            <person name="Numata K."/>
            <person name="Arakawa K."/>
        </authorList>
    </citation>
    <scope>NUCLEOTIDE SEQUENCE</scope>
</reference>
<dbReference type="AlphaFoldDB" id="A0A8X6IYD4"/>
<evidence type="ECO:0000313" key="3">
    <source>
        <dbReference type="Proteomes" id="UP000887116"/>
    </source>
</evidence>
<proteinExistence type="predicted"/>
<dbReference type="PANTHER" id="PTHR47331:SF6">
    <property type="entry name" value="DOUBLECORTIN DOMAIN-CONTAINING PROTEIN"/>
    <property type="match status" value="1"/>
</dbReference>
<evidence type="ECO:0000313" key="2">
    <source>
        <dbReference type="EMBL" id="GFR30739.1"/>
    </source>
</evidence>
<dbReference type="Proteomes" id="UP000887116">
    <property type="component" value="Unassembled WGS sequence"/>
</dbReference>
<name>A0A8X6IYD4_TRICU</name>
<dbReference type="OrthoDB" id="6435651at2759"/>
<feature type="region of interest" description="Disordered" evidence="1">
    <location>
        <begin position="1"/>
        <end position="21"/>
    </location>
</feature>
<comment type="caution">
    <text evidence="2">The sequence shown here is derived from an EMBL/GenBank/DDBJ whole genome shotgun (WGS) entry which is preliminary data.</text>
</comment>
<dbReference type="Pfam" id="PF05380">
    <property type="entry name" value="Peptidase_A17"/>
    <property type="match status" value="1"/>
</dbReference>